<proteinExistence type="predicted"/>
<feature type="transmembrane region" description="Helical" evidence="7">
    <location>
        <begin position="370"/>
        <end position="387"/>
    </location>
</feature>
<feature type="region of interest" description="Disordered" evidence="6">
    <location>
        <begin position="1"/>
        <end position="21"/>
    </location>
</feature>
<dbReference type="InterPro" id="IPR020846">
    <property type="entry name" value="MFS_dom"/>
</dbReference>
<reference evidence="9" key="1">
    <citation type="submission" date="2014-09" db="EMBL/GenBank/DDBJ databases">
        <title>Genome sequence of the luminous mushroom Mycena chlorophos for searching fungal bioluminescence genes.</title>
        <authorList>
            <person name="Tanaka Y."/>
            <person name="Kasuga D."/>
            <person name="Oba Y."/>
            <person name="Hase S."/>
            <person name="Sato K."/>
            <person name="Oba Y."/>
            <person name="Sakakibara Y."/>
        </authorList>
    </citation>
    <scope>NUCLEOTIDE SEQUENCE</scope>
</reference>
<feature type="transmembrane region" description="Helical" evidence="7">
    <location>
        <begin position="171"/>
        <end position="191"/>
    </location>
</feature>
<comment type="subcellular location">
    <subcellularLocation>
        <location evidence="1">Membrane</location>
        <topology evidence="1">Multi-pass membrane protein</topology>
    </subcellularLocation>
</comment>
<feature type="transmembrane region" description="Helical" evidence="7">
    <location>
        <begin position="341"/>
        <end position="364"/>
    </location>
</feature>
<dbReference type="InterPro" id="IPR010573">
    <property type="entry name" value="MFS_Str1/Tri12-like"/>
</dbReference>
<feature type="transmembrane region" description="Helical" evidence="7">
    <location>
        <begin position="500"/>
        <end position="525"/>
    </location>
</feature>
<evidence type="ECO:0000256" key="2">
    <source>
        <dbReference type="ARBA" id="ARBA00022448"/>
    </source>
</evidence>
<dbReference type="PANTHER" id="PTHR23501:SF102">
    <property type="entry name" value="DRUG TRANSPORTER, PUTATIVE (AFU_ORTHOLOGUE AFUA_3G08530)-RELATED"/>
    <property type="match status" value="1"/>
</dbReference>
<feature type="transmembrane region" description="Helical" evidence="7">
    <location>
        <begin position="399"/>
        <end position="419"/>
    </location>
</feature>
<organism evidence="9 10">
    <name type="scientific">Mycena chlorophos</name>
    <name type="common">Agaric fungus</name>
    <name type="synonym">Agaricus chlorophos</name>
    <dbReference type="NCBI Taxonomy" id="658473"/>
    <lineage>
        <taxon>Eukaryota</taxon>
        <taxon>Fungi</taxon>
        <taxon>Dikarya</taxon>
        <taxon>Basidiomycota</taxon>
        <taxon>Agaricomycotina</taxon>
        <taxon>Agaricomycetes</taxon>
        <taxon>Agaricomycetidae</taxon>
        <taxon>Agaricales</taxon>
        <taxon>Marasmiineae</taxon>
        <taxon>Mycenaceae</taxon>
        <taxon>Mycena</taxon>
    </lineage>
</organism>
<keyword evidence="4 7" id="KW-1133">Transmembrane helix</keyword>
<evidence type="ECO:0000256" key="4">
    <source>
        <dbReference type="ARBA" id="ARBA00022989"/>
    </source>
</evidence>
<evidence type="ECO:0000256" key="5">
    <source>
        <dbReference type="ARBA" id="ARBA00023136"/>
    </source>
</evidence>
<feature type="transmembrane region" description="Helical" evidence="7">
    <location>
        <begin position="67"/>
        <end position="85"/>
    </location>
</feature>
<feature type="transmembrane region" description="Helical" evidence="7">
    <location>
        <begin position="97"/>
        <end position="115"/>
    </location>
</feature>
<dbReference type="Pfam" id="PF06609">
    <property type="entry name" value="TRI12"/>
    <property type="match status" value="1"/>
</dbReference>
<accession>A0ABQ0M5J5</accession>
<evidence type="ECO:0000259" key="8">
    <source>
        <dbReference type="PROSITE" id="PS50850"/>
    </source>
</evidence>
<name>A0ABQ0M5J5_MYCCL</name>
<dbReference type="InterPro" id="IPR036259">
    <property type="entry name" value="MFS_trans_sf"/>
</dbReference>
<evidence type="ECO:0000256" key="1">
    <source>
        <dbReference type="ARBA" id="ARBA00004141"/>
    </source>
</evidence>
<protein>
    <recommendedName>
        <fullName evidence="8">Major facilitator superfamily (MFS) profile domain-containing protein</fullName>
    </recommendedName>
</protein>
<gene>
    <name evidence="9" type="ORF">MCHLO_14948</name>
</gene>
<dbReference type="PROSITE" id="PS50850">
    <property type="entry name" value="MFS"/>
    <property type="match status" value="1"/>
</dbReference>
<dbReference type="EMBL" id="DF849740">
    <property type="protein sequence ID" value="GAT58523.1"/>
    <property type="molecule type" value="Genomic_DNA"/>
</dbReference>
<dbReference type="SUPFAM" id="SSF103473">
    <property type="entry name" value="MFS general substrate transporter"/>
    <property type="match status" value="1"/>
</dbReference>
<keyword evidence="5 7" id="KW-0472">Membrane</keyword>
<dbReference type="Proteomes" id="UP000815677">
    <property type="component" value="Unassembled WGS sequence"/>
</dbReference>
<keyword evidence="3 7" id="KW-0812">Transmembrane</keyword>
<feature type="transmembrane region" description="Helical" evidence="7">
    <location>
        <begin position="304"/>
        <end position="329"/>
    </location>
</feature>
<keyword evidence="10" id="KW-1185">Reference proteome</keyword>
<evidence type="ECO:0000313" key="9">
    <source>
        <dbReference type="EMBL" id="GAT58523.1"/>
    </source>
</evidence>
<dbReference type="PANTHER" id="PTHR23501">
    <property type="entry name" value="MAJOR FACILITATOR SUPERFAMILY"/>
    <property type="match status" value="1"/>
</dbReference>
<evidence type="ECO:0000256" key="3">
    <source>
        <dbReference type="ARBA" id="ARBA00022692"/>
    </source>
</evidence>
<feature type="transmembrane region" description="Helical" evidence="7">
    <location>
        <begin position="198"/>
        <end position="220"/>
    </location>
</feature>
<feature type="transmembrane region" description="Helical" evidence="7">
    <location>
        <begin position="267"/>
        <end position="284"/>
    </location>
</feature>
<sequence length="560" mass="58972">MGVPSEESTSPTVLSTPTPTKTPKTRAFYLSFAAISVTTFLAALDLAAVANVLPTISEALHDESGDYLWVGSAYSLSSTAVIPLTGNFANAFGRRPVMLSSIGLFAIGSALAGAAQNMSMLIAARTIQGVLAFFEVRHWQVLTHKGVGGGGILTLSEILVADLVPLSERGIYAGLVALVWALASGGALASTGTKTWRWLFYLNLPICGLSALIVIFYLSVRTPEGTIRSKLAKIDWVGNAIIVSGATLAILGLTWGGSRYPWSSAKVLAPLVIGFVLVAAFFVFEATVPADPTIPRDVVSNRTSLVAILETAAHGVATITLIYYFVAFFQAVKGATPLRAAVDFLPASFLTTPSAFAGGIIITVTKKYRVVNWVGWIVIIVAFALLSTVTSAGVTQATLYGYQVLAAVGIGILFGGPMFPLLAPLPPNRAAAALSLFTFTRSFSNTWGIAIGGTILQNELTKRLPAEFLAMFPAGSDIAYSSIPTIRTLPEPLRGQVQDAFAASLAIIWRVMAGICGAGLVVSLFMKELPLATAVDESYALQEKEEKEKPASAAETNTAV</sequence>
<feature type="domain" description="Major facilitator superfamily (MFS) profile" evidence="8">
    <location>
        <begin position="31"/>
        <end position="531"/>
    </location>
</feature>
<evidence type="ECO:0000256" key="6">
    <source>
        <dbReference type="SAM" id="MobiDB-lite"/>
    </source>
</evidence>
<evidence type="ECO:0000256" key="7">
    <source>
        <dbReference type="SAM" id="Phobius"/>
    </source>
</evidence>
<keyword evidence="2" id="KW-0813">Transport</keyword>
<dbReference type="Gene3D" id="1.20.1250.20">
    <property type="entry name" value="MFS general substrate transporter like domains"/>
    <property type="match status" value="1"/>
</dbReference>
<feature type="transmembrane region" description="Helical" evidence="7">
    <location>
        <begin position="236"/>
        <end position="255"/>
    </location>
</feature>
<feature type="transmembrane region" description="Helical" evidence="7">
    <location>
        <begin position="27"/>
        <end position="47"/>
    </location>
</feature>
<evidence type="ECO:0000313" key="10">
    <source>
        <dbReference type="Proteomes" id="UP000815677"/>
    </source>
</evidence>